<dbReference type="GO" id="GO:0004672">
    <property type="term" value="F:protein kinase activity"/>
    <property type="evidence" value="ECO:0007669"/>
    <property type="project" value="InterPro"/>
</dbReference>
<reference evidence="2 3" key="1">
    <citation type="submission" date="2019-09" db="EMBL/GenBank/DDBJ databases">
        <title>A chromosome-level genome assembly of the Chinese tupelo Nyssa sinensis.</title>
        <authorList>
            <person name="Yang X."/>
            <person name="Kang M."/>
            <person name="Yang Y."/>
            <person name="Xiong H."/>
            <person name="Wang M."/>
            <person name="Zhang Z."/>
            <person name="Wang Z."/>
            <person name="Wu H."/>
            <person name="Ma T."/>
            <person name="Liu J."/>
            <person name="Xi Z."/>
        </authorList>
    </citation>
    <scope>NUCLEOTIDE SEQUENCE [LARGE SCALE GENOMIC DNA]</scope>
    <source>
        <strain evidence="2">J267</strain>
        <tissue evidence="2">Leaf</tissue>
    </source>
</reference>
<dbReference type="OrthoDB" id="1103805at2759"/>
<dbReference type="InterPro" id="IPR011009">
    <property type="entry name" value="Kinase-like_dom_sf"/>
</dbReference>
<dbReference type="EMBL" id="CM018037">
    <property type="protein sequence ID" value="KAA8539594.1"/>
    <property type="molecule type" value="Genomic_DNA"/>
</dbReference>
<organism evidence="2 3">
    <name type="scientific">Nyssa sinensis</name>
    <dbReference type="NCBI Taxonomy" id="561372"/>
    <lineage>
        <taxon>Eukaryota</taxon>
        <taxon>Viridiplantae</taxon>
        <taxon>Streptophyta</taxon>
        <taxon>Embryophyta</taxon>
        <taxon>Tracheophyta</taxon>
        <taxon>Spermatophyta</taxon>
        <taxon>Magnoliopsida</taxon>
        <taxon>eudicotyledons</taxon>
        <taxon>Gunneridae</taxon>
        <taxon>Pentapetalae</taxon>
        <taxon>asterids</taxon>
        <taxon>Cornales</taxon>
        <taxon>Nyssaceae</taxon>
        <taxon>Nyssa</taxon>
    </lineage>
</organism>
<dbReference type="InterPro" id="IPR000719">
    <property type="entry name" value="Prot_kinase_dom"/>
</dbReference>
<protein>
    <recommendedName>
        <fullName evidence="1">Protein kinase domain-containing protein</fullName>
    </recommendedName>
</protein>
<sequence length="385" mass="44068">MHQEASCRFVQVRIFSFTIHRNRATKLAGRQAHVNHFPCREEQNRNQNTSRQIGSKRELDPKIRVSWFRSAVIMFLNQIKINEYGLGSEVSTKGDIYSYGILLLEMMTGKKPTEHMFEDGLDHHSFAKVALPGIVLLEVLTGKRPILEDDLDLHSFARKALPNRVMEIVDPILLKDIEEDSLVGCLISMVRIGVACSMESPQDRMEIRKVIRELNLIRDILQGTQKRPTRKRPMLNLRMTWLPSFEKSYCQDEPNSYSQGESCLPSVENSCSQGGSGLPNFEESYSQGELWLSNFEKSYISSNGQETLSQTPNLFPSPVPSLPKPIQYKGPGWESFEECYWQDEPKSDNEGGTWLPNFENCCNQEEPWLPNSVNSFSLEESWVPI</sequence>
<dbReference type="InterPro" id="IPR051564">
    <property type="entry name" value="LRR_receptor-like_kinase"/>
</dbReference>
<accession>A0A5J5BAC4</accession>
<evidence type="ECO:0000259" key="1">
    <source>
        <dbReference type="PROSITE" id="PS50011"/>
    </source>
</evidence>
<dbReference type="Gene3D" id="1.10.510.10">
    <property type="entry name" value="Transferase(Phosphotransferase) domain 1"/>
    <property type="match status" value="2"/>
</dbReference>
<keyword evidence="3" id="KW-1185">Reference proteome</keyword>
<name>A0A5J5BAC4_9ASTE</name>
<dbReference type="AlphaFoldDB" id="A0A5J5BAC4"/>
<dbReference type="Proteomes" id="UP000325577">
    <property type="component" value="Linkage Group LG14"/>
</dbReference>
<dbReference type="SUPFAM" id="SSF56112">
    <property type="entry name" value="Protein kinase-like (PK-like)"/>
    <property type="match status" value="1"/>
</dbReference>
<dbReference type="GO" id="GO:0005524">
    <property type="term" value="F:ATP binding"/>
    <property type="evidence" value="ECO:0007669"/>
    <property type="project" value="InterPro"/>
</dbReference>
<gene>
    <name evidence="2" type="ORF">F0562_026286</name>
</gene>
<dbReference type="PANTHER" id="PTHR48055">
    <property type="entry name" value="LEUCINE-RICH REPEAT RECEPTOR PROTEIN KINASE EMS1"/>
    <property type="match status" value="1"/>
</dbReference>
<evidence type="ECO:0000313" key="3">
    <source>
        <dbReference type="Proteomes" id="UP000325577"/>
    </source>
</evidence>
<dbReference type="PANTHER" id="PTHR48055:SF55">
    <property type="entry name" value="PROTEIN KINASE DOMAIN-CONTAINING PROTEIN"/>
    <property type="match status" value="1"/>
</dbReference>
<evidence type="ECO:0000313" key="2">
    <source>
        <dbReference type="EMBL" id="KAA8539594.1"/>
    </source>
</evidence>
<feature type="domain" description="Protein kinase" evidence="1">
    <location>
        <begin position="1"/>
        <end position="192"/>
    </location>
</feature>
<dbReference type="GO" id="GO:0016020">
    <property type="term" value="C:membrane"/>
    <property type="evidence" value="ECO:0007669"/>
    <property type="project" value="TreeGrafter"/>
</dbReference>
<proteinExistence type="predicted"/>
<dbReference type="PROSITE" id="PS50011">
    <property type="entry name" value="PROTEIN_KINASE_DOM"/>
    <property type="match status" value="1"/>
</dbReference>